<dbReference type="RefSeq" id="WP_271324640.1">
    <property type="nucleotide sequence ID" value="NZ_JAAGKO020000012.1"/>
</dbReference>
<feature type="transmembrane region" description="Helical" evidence="1">
    <location>
        <begin position="20"/>
        <end position="37"/>
    </location>
</feature>
<gene>
    <name evidence="2" type="ORF">POF43_011055</name>
</gene>
<proteinExistence type="predicted"/>
<organism evidence="2 3">
    <name type="scientific">Streptantibioticus silvisoli</name>
    <dbReference type="NCBI Taxonomy" id="2705255"/>
    <lineage>
        <taxon>Bacteria</taxon>
        <taxon>Bacillati</taxon>
        <taxon>Actinomycetota</taxon>
        <taxon>Actinomycetes</taxon>
        <taxon>Kitasatosporales</taxon>
        <taxon>Streptomycetaceae</taxon>
        <taxon>Streptantibioticus</taxon>
    </lineage>
</organism>
<protein>
    <submittedName>
        <fullName evidence="2">Uncharacterized protein</fullName>
    </submittedName>
</protein>
<keyword evidence="1" id="KW-1133">Transmembrane helix</keyword>
<evidence type="ECO:0000313" key="2">
    <source>
        <dbReference type="EMBL" id="MDI5963240.1"/>
    </source>
</evidence>
<keyword evidence="3" id="KW-1185">Reference proteome</keyword>
<comment type="caution">
    <text evidence="2">The sequence shown here is derived from an EMBL/GenBank/DDBJ whole genome shotgun (WGS) entry which is preliminary data.</text>
</comment>
<name>A0ABT6VXM1_9ACTN</name>
<reference evidence="2 3" key="1">
    <citation type="submission" date="2023-05" db="EMBL/GenBank/DDBJ databases">
        <title>Streptantibioticus silvisoli sp. nov., acidotolerant actinomycetes 1 from pine litter.</title>
        <authorList>
            <person name="Swiecimska M."/>
            <person name="Golinska P."/>
            <person name="Sangal V."/>
            <person name="Wachnowicz B."/>
            <person name="Goodfellow M."/>
        </authorList>
    </citation>
    <scope>NUCLEOTIDE SEQUENCE [LARGE SCALE GENOMIC DNA]</scope>
    <source>
        <strain evidence="2 3">SL54</strain>
    </source>
</reference>
<keyword evidence="1" id="KW-0472">Membrane</keyword>
<evidence type="ECO:0000313" key="3">
    <source>
        <dbReference type="Proteomes" id="UP001156398"/>
    </source>
</evidence>
<dbReference type="EMBL" id="JAAGKO020000012">
    <property type="protein sequence ID" value="MDI5963240.1"/>
    <property type="molecule type" value="Genomic_DNA"/>
</dbReference>
<sequence>MTVLPAGALCRDQRALRIEGTVAAVLVLVLAVAHEVAGRHT</sequence>
<accession>A0ABT6VXM1</accession>
<evidence type="ECO:0000256" key="1">
    <source>
        <dbReference type="SAM" id="Phobius"/>
    </source>
</evidence>
<dbReference type="Proteomes" id="UP001156398">
    <property type="component" value="Unassembled WGS sequence"/>
</dbReference>
<keyword evidence="1" id="KW-0812">Transmembrane</keyword>